<accession>A0AAW4YBT7</accession>
<proteinExistence type="predicted"/>
<feature type="transmembrane region" description="Helical" evidence="1">
    <location>
        <begin position="51"/>
        <end position="72"/>
    </location>
</feature>
<keyword evidence="1" id="KW-0812">Transmembrane</keyword>
<sequence>WIITENYINHKLSSIGFRLSYTHLLINIALGVINAAIVFSNSNKLNDLFEINMMYISVLIFYIGLWLITPYFHNELTNAKYISYS</sequence>
<feature type="transmembrane region" description="Helical" evidence="1">
    <location>
        <begin position="20"/>
        <end position="39"/>
    </location>
</feature>
<feature type="non-terminal residue" evidence="2">
    <location>
        <position position="1"/>
    </location>
</feature>
<evidence type="ECO:0000256" key="1">
    <source>
        <dbReference type="SAM" id="Phobius"/>
    </source>
</evidence>
<protein>
    <submittedName>
        <fullName evidence="2">Low temperature requirement protein A</fullName>
    </submittedName>
</protein>
<dbReference type="Proteomes" id="UP001200271">
    <property type="component" value="Unassembled WGS sequence"/>
</dbReference>
<organism evidence="2 3">
    <name type="scientific">Staphylococcus aureus</name>
    <dbReference type="NCBI Taxonomy" id="1280"/>
    <lineage>
        <taxon>Bacteria</taxon>
        <taxon>Bacillati</taxon>
        <taxon>Bacillota</taxon>
        <taxon>Bacilli</taxon>
        <taxon>Bacillales</taxon>
        <taxon>Staphylococcaceae</taxon>
        <taxon>Staphylococcus</taxon>
    </lineage>
</organism>
<dbReference type="AlphaFoldDB" id="A0AAW4YBT7"/>
<name>A0AAW4YBT7_STAAU</name>
<evidence type="ECO:0000313" key="2">
    <source>
        <dbReference type="EMBL" id="MCE3363372.1"/>
    </source>
</evidence>
<dbReference type="EMBL" id="JAIUEN010000153">
    <property type="protein sequence ID" value="MCE3363372.1"/>
    <property type="molecule type" value="Genomic_DNA"/>
</dbReference>
<reference evidence="2" key="1">
    <citation type="journal article" date="2021" name="Front Med (Lausanne)">
        <title>The Prevalence and Determinants of Fusidic Acid Resistance Among Methicillin-Resistant Staphylococcus aureus Clinical Isolates in China.</title>
        <authorList>
            <person name="Zhao H."/>
            <person name="Wang X."/>
            <person name="Wang B."/>
            <person name="Xu Y."/>
            <person name="Rao L."/>
            <person name="Wan B."/>
            <person name="Guo Y."/>
            <person name="Wu X."/>
            <person name="Yu J."/>
            <person name="Chen L."/>
            <person name="Li M."/>
            <person name="Yu F."/>
        </authorList>
    </citation>
    <scope>NUCLEOTIDE SEQUENCE</scope>
    <source>
        <strain evidence="2">NC-4</strain>
    </source>
</reference>
<keyword evidence="1" id="KW-1133">Transmembrane helix</keyword>
<reference evidence="2" key="2">
    <citation type="submission" date="2023-08" db="EMBL/GenBank/DDBJ databases">
        <authorList>
            <person name="Zhao H."/>
            <person name="Wang X."/>
        </authorList>
    </citation>
    <scope>NUCLEOTIDE SEQUENCE</scope>
    <source>
        <strain evidence="2">NC-4</strain>
    </source>
</reference>
<evidence type="ECO:0000313" key="3">
    <source>
        <dbReference type="Proteomes" id="UP001200271"/>
    </source>
</evidence>
<feature type="non-terminal residue" evidence="2">
    <location>
        <position position="85"/>
    </location>
</feature>
<comment type="caution">
    <text evidence="2">The sequence shown here is derived from an EMBL/GenBank/DDBJ whole genome shotgun (WGS) entry which is preliminary data.</text>
</comment>
<gene>
    <name evidence="2" type="ORF">LB359_13750</name>
</gene>
<keyword evidence="1" id="KW-0472">Membrane</keyword>